<sequence length="260" mass="29718">MESTSSASAGSGGTKACRRGHWRPGEDEKLRQLVEEFGPRNWNSIAEKLKGRSGKSCRLRWFNQLDPRINKRPFTEQEEERLVAAQQVHGNQWALIARFFPGRTDNAVKNHWHVIVARRHRERSKLVRKRPLQRFQILSDVELSSIHLLPQTHPNPKRSSSAYRRSSQLHDQPPRRYRHLPRWSLVACEEDAKYKKAAPLDSGKCSSESDCCASHAVNACEMVGHGDDSDMSIDHRAMNEQTDRSNNVPFIDFLGVGMTS</sequence>
<keyword evidence="2" id="KW-0677">Repeat</keyword>
<dbReference type="GO" id="GO:0000978">
    <property type="term" value="F:RNA polymerase II cis-regulatory region sequence-specific DNA binding"/>
    <property type="evidence" value="ECO:0007669"/>
    <property type="project" value="TreeGrafter"/>
</dbReference>
<proteinExistence type="predicted"/>
<evidence type="ECO:0000256" key="1">
    <source>
        <dbReference type="ARBA" id="ARBA00004123"/>
    </source>
</evidence>
<dbReference type="STRING" id="52838.A0A4S8IZJ9"/>
<evidence type="ECO:0000259" key="8">
    <source>
        <dbReference type="PROSITE" id="PS50090"/>
    </source>
</evidence>
<dbReference type="SMART" id="SM00717">
    <property type="entry name" value="SANT"/>
    <property type="match status" value="2"/>
</dbReference>
<comment type="caution">
    <text evidence="10">The sequence shown here is derived from an EMBL/GenBank/DDBJ whole genome shotgun (WGS) entry which is preliminary data.</text>
</comment>
<evidence type="ECO:0000256" key="4">
    <source>
        <dbReference type="ARBA" id="ARBA00023125"/>
    </source>
</evidence>
<dbReference type="GO" id="GO:0000981">
    <property type="term" value="F:DNA-binding transcription factor activity, RNA polymerase II-specific"/>
    <property type="evidence" value="ECO:0007669"/>
    <property type="project" value="TreeGrafter"/>
</dbReference>
<dbReference type="Gene3D" id="1.10.10.60">
    <property type="entry name" value="Homeodomain-like"/>
    <property type="match status" value="2"/>
</dbReference>
<evidence type="ECO:0000256" key="7">
    <source>
        <dbReference type="SAM" id="MobiDB-lite"/>
    </source>
</evidence>
<dbReference type="Pfam" id="PF13921">
    <property type="entry name" value="Myb_DNA-bind_6"/>
    <property type="match status" value="1"/>
</dbReference>
<dbReference type="EMBL" id="PYDT01000008">
    <property type="protein sequence ID" value="THU53854.1"/>
    <property type="molecule type" value="Genomic_DNA"/>
</dbReference>
<evidence type="ECO:0000313" key="11">
    <source>
        <dbReference type="Proteomes" id="UP000317650"/>
    </source>
</evidence>
<keyword evidence="3" id="KW-0805">Transcription regulation</keyword>
<keyword evidence="4" id="KW-0238">DNA-binding</keyword>
<evidence type="ECO:0000256" key="6">
    <source>
        <dbReference type="ARBA" id="ARBA00023242"/>
    </source>
</evidence>
<dbReference type="CDD" id="cd00167">
    <property type="entry name" value="SANT"/>
    <property type="match status" value="2"/>
</dbReference>
<dbReference type="InterPro" id="IPR017930">
    <property type="entry name" value="Myb_dom"/>
</dbReference>
<dbReference type="PROSITE" id="PS50090">
    <property type="entry name" value="MYB_LIKE"/>
    <property type="match status" value="2"/>
</dbReference>
<comment type="subcellular location">
    <subcellularLocation>
        <location evidence="1">Nucleus</location>
    </subcellularLocation>
</comment>
<gene>
    <name evidence="10" type="ORF">C4D60_Mb10t18790</name>
</gene>
<organism evidence="10 11">
    <name type="scientific">Musa balbisiana</name>
    <name type="common">Banana</name>
    <dbReference type="NCBI Taxonomy" id="52838"/>
    <lineage>
        <taxon>Eukaryota</taxon>
        <taxon>Viridiplantae</taxon>
        <taxon>Streptophyta</taxon>
        <taxon>Embryophyta</taxon>
        <taxon>Tracheophyta</taxon>
        <taxon>Spermatophyta</taxon>
        <taxon>Magnoliopsida</taxon>
        <taxon>Liliopsida</taxon>
        <taxon>Zingiberales</taxon>
        <taxon>Musaceae</taxon>
        <taxon>Musa</taxon>
    </lineage>
</organism>
<evidence type="ECO:0000256" key="3">
    <source>
        <dbReference type="ARBA" id="ARBA00023015"/>
    </source>
</evidence>
<evidence type="ECO:0000259" key="9">
    <source>
        <dbReference type="PROSITE" id="PS51294"/>
    </source>
</evidence>
<dbReference type="GO" id="GO:0005634">
    <property type="term" value="C:nucleus"/>
    <property type="evidence" value="ECO:0007669"/>
    <property type="project" value="UniProtKB-SubCell"/>
</dbReference>
<dbReference type="PROSITE" id="PS51294">
    <property type="entry name" value="HTH_MYB"/>
    <property type="match status" value="2"/>
</dbReference>
<feature type="domain" description="Myb-like" evidence="8">
    <location>
        <begin position="66"/>
        <end position="116"/>
    </location>
</feature>
<feature type="domain" description="HTH myb-type" evidence="9">
    <location>
        <begin position="14"/>
        <end position="69"/>
    </location>
</feature>
<name>A0A4S8IZJ9_MUSBA</name>
<feature type="region of interest" description="Disordered" evidence="7">
    <location>
        <begin position="1"/>
        <end position="24"/>
    </location>
</feature>
<dbReference type="PANTHER" id="PTHR45614">
    <property type="entry name" value="MYB PROTEIN-RELATED"/>
    <property type="match status" value="1"/>
</dbReference>
<dbReference type="AlphaFoldDB" id="A0A4S8IZJ9"/>
<protein>
    <submittedName>
        <fullName evidence="10">Uncharacterized protein</fullName>
    </submittedName>
</protein>
<accession>A0A4S8IZJ9</accession>
<evidence type="ECO:0000256" key="5">
    <source>
        <dbReference type="ARBA" id="ARBA00023163"/>
    </source>
</evidence>
<evidence type="ECO:0000313" key="10">
    <source>
        <dbReference type="EMBL" id="THU53854.1"/>
    </source>
</evidence>
<dbReference type="InterPro" id="IPR050560">
    <property type="entry name" value="MYB_TF"/>
</dbReference>
<feature type="domain" description="HTH myb-type" evidence="9">
    <location>
        <begin position="70"/>
        <end position="120"/>
    </location>
</feature>
<feature type="region of interest" description="Disordered" evidence="7">
    <location>
        <begin position="149"/>
        <end position="175"/>
    </location>
</feature>
<dbReference type="Proteomes" id="UP000317650">
    <property type="component" value="Chromosome 10"/>
</dbReference>
<feature type="compositionally biased region" description="Polar residues" evidence="7">
    <location>
        <begin position="152"/>
        <end position="170"/>
    </location>
</feature>
<dbReference type="FunFam" id="1.10.10.60:FF:000060">
    <property type="entry name" value="MYB transcription factor"/>
    <property type="match status" value="1"/>
</dbReference>
<feature type="domain" description="Myb-like" evidence="8">
    <location>
        <begin position="18"/>
        <end position="65"/>
    </location>
</feature>
<keyword evidence="6" id="KW-0539">Nucleus</keyword>
<reference evidence="10 11" key="1">
    <citation type="journal article" date="2019" name="Nat. Plants">
        <title>Genome sequencing of Musa balbisiana reveals subgenome evolution and function divergence in polyploid bananas.</title>
        <authorList>
            <person name="Yao X."/>
        </authorList>
    </citation>
    <scope>NUCLEOTIDE SEQUENCE [LARGE SCALE GENOMIC DNA]</scope>
    <source>
        <strain evidence="11">cv. DH-PKW</strain>
        <tissue evidence="10">Leaves</tissue>
    </source>
</reference>
<dbReference type="InterPro" id="IPR001005">
    <property type="entry name" value="SANT/Myb"/>
</dbReference>
<keyword evidence="5" id="KW-0804">Transcription</keyword>
<keyword evidence="11" id="KW-1185">Reference proteome</keyword>
<dbReference type="PANTHER" id="PTHR45614:SF221">
    <property type="entry name" value="MYB DOMAIN PROTEIN 110"/>
    <property type="match status" value="1"/>
</dbReference>
<evidence type="ECO:0000256" key="2">
    <source>
        <dbReference type="ARBA" id="ARBA00022737"/>
    </source>
</evidence>
<dbReference type="SUPFAM" id="SSF46689">
    <property type="entry name" value="Homeodomain-like"/>
    <property type="match status" value="1"/>
</dbReference>
<dbReference type="InterPro" id="IPR009057">
    <property type="entry name" value="Homeodomain-like_sf"/>
</dbReference>